<dbReference type="GO" id="GO:0008745">
    <property type="term" value="F:N-acetylmuramoyl-L-alanine amidase activity"/>
    <property type="evidence" value="ECO:0007669"/>
    <property type="project" value="InterPro"/>
</dbReference>
<sequence>MKKFIIMLLFSALLLFLIPMHTQAATNQTKIILDGQELVLPNSVEVVNVRNNIMIPIRVVAENLEFNVNWDQKTQNVHIQQGSNAISLTVGKEEALVENNTVMLNIAPQMIKNTVVVPLRFVSEEMGLSVGWNNKDKIVTLSSNTSLPSEPSNGSEIEATTNIVHDINYANNQLIVSLDHEVTPVITTLQNPERIVVDFPSTNLGNMGQALSGGTMGRLDTSGSPNITDIRYSLFKNDPAQVRIVIELNNVSSVNYEQQTIAGNFILDLSMVNDPTPATPVSSGKKIVVIDPGHGGSDPGTISFTKKPEKIFALALGLKVQALLQKESGIEVIMTRETDIYPTRSERVKLANDLKADVFVSIHGNSVTAAPQITGTETYYYQRESSKELANLIHKRLIKAMGLADRGVKNGNYQVIRETEMAAALLEVGFLSNKSDEEAMMSETNQIKAAQAIVDGIKEYLKLEDSE</sequence>
<dbReference type="Proteomes" id="UP000036932">
    <property type="component" value="Unassembled WGS sequence"/>
</dbReference>
<dbReference type="InterPro" id="IPR021731">
    <property type="entry name" value="AMIN_dom"/>
</dbReference>
<dbReference type="GO" id="GO:0009253">
    <property type="term" value="P:peptidoglycan catabolic process"/>
    <property type="evidence" value="ECO:0007669"/>
    <property type="project" value="InterPro"/>
</dbReference>
<dbReference type="PANTHER" id="PTHR30404">
    <property type="entry name" value="N-ACETYLMURAMOYL-L-ALANINE AMIDASE"/>
    <property type="match status" value="1"/>
</dbReference>
<keyword evidence="2" id="KW-0732">Signal</keyword>
<organism evidence="4 5">
    <name type="scientific">Paenibacillus solani</name>
    <dbReference type="NCBI Taxonomy" id="1705565"/>
    <lineage>
        <taxon>Bacteria</taxon>
        <taxon>Bacillati</taxon>
        <taxon>Bacillota</taxon>
        <taxon>Bacilli</taxon>
        <taxon>Bacillales</taxon>
        <taxon>Paenibacillaceae</taxon>
        <taxon>Paenibacillus</taxon>
    </lineage>
</organism>
<dbReference type="Gene3D" id="3.30.457.10">
    <property type="entry name" value="Copper amine oxidase-like, N-terminal domain"/>
    <property type="match status" value="1"/>
</dbReference>
<dbReference type="InterPro" id="IPR002508">
    <property type="entry name" value="MurNAc-LAA_cat"/>
</dbReference>
<gene>
    <name evidence="4" type="ORF">AM231_00985</name>
</gene>
<accession>A0A0M1P082</accession>
<dbReference type="AlphaFoldDB" id="A0A0M1P082"/>
<dbReference type="InterPro" id="IPR036582">
    <property type="entry name" value="Mao_N_sf"/>
</dbReference>
<evidence type="ECO:0000256" key="1">
    <source>
        <dbReference type="ARBA" id="ARBA00022801"/>
    </source>
</evidence>
<dbReference type="GO" id="GO:0030288">
    <property type="term" value="C:outer membrane-bounded periplasmic space"/>
    <property type="evidence" value="ECO:0007669"/>
    <property type="project" value="TreeGrafter"/>
</dbReference>
<dbReference type="RefSeq" id="WP_054400909.1">
    <property type="nucleotide sequence ID" value="NZ_LIUT01000001.1"/>
</dbReference>
<dbReference type="Pfam" id="PF07833">
    <property type="entry name" value="Cu_amine_oxidN1"/>
    <property type="match status" value="1"/>
</dbReference>
<proteinExistence type="predicted"/>
<comment type="caution">
    <text evidence="4">The sequence shown here is derived from an EMBL/GenBank/DDBJ whole genome shotgun (WGS) entry which is preliminary data.</text>
</comment>
<dbReference type="PATRIC" id="fig|1705565.3.peg.2031"/>
<reference evidence="5" key="1">
    <citation type="submission" date="2015-08" db="EMBL/GenBank/DDBJ databases">
        <title>Genome sequencing project for genomic taxonomy and phylogenomics of Bacillus-like bacteria.</title>
        <authorList>
            <person name="Liu B."/>
            <person name="Wang J."/>
            <person name="Zhu Y."/>
            <person name="Liu G."/>
            <person name="Chen Q."/>
            <person name="Chen Z."/>
            <person name="Lan J."/>
            <person name="Che J."/>
            <person name="Ge C."/>
            <person name="Shi H."/>
            <person name="Pan Z."/>
            <person name="Liu X."/>
        </authorList>
    </citation>
    <scope>NUCLEOTIDE SEQUENCE [LARGE SCALE GENOMIC DNA]</scope>
    <source>
        <strain evidence="5">FJAT-22460</strain>
    </source>
</reference>
<dbReference type="PANTHER" id="PTHR30404:SF0">
    <property type="entry name" value="N-ACETYLMURAMOYL-L-ALANINE AMIDASE AMIC"/>
    <property type="match status" value="1"/>
</dbReference>
<evidence type="ECO:0000256" key="2">
    <source>
        <dbReference type="SAM" id="SignalP"/>
    </source>
</evidence>
<protein>
    <submittedName>
        <fullName evidence="4">N-acetylmuramoyl-L-alanine amidase</fullName>
    </submittedName>
</protein>
<dbReference type="EMBL" id="LIUT01000001">
    <property type="protein sequence ID" value="KOR87851.1"/>
    <property type="molecule type" value="Genomic_DNA"/>
</dbReference>
<dbReference type="SMART" id="SM00646">
    <property type="entry name" value="Ami_3"/>
    <property type="match status" value="1"/>
</dbReference>
<name>A0A0M1P082_9BACL</name>
<dbReference type="CDD" id="cd02696">
    <property type="entry name" value="MurNAc-LAA"/>
    <property type="match status" value="1"/>
</dbReference>
<dbReference type="SUPFAM" id="SSF53187">
    <property type="entry name" value="Zn-dependent exopeptidases"/>
    <property type="match status" value="1"/>
</dbReference>
<dbReference type="InterPro" id="IPR050695">
    <property type="entry name" value="N-acetylmuramoyl_amidase_3"/>
</dbReference>
<feature type="chain" id="PRO_5005620534" evidence="2">
    <location>
        <begin position="25"/>
        <end position="467"/>
    </location>
</feature>
<dbReference type="Pfam" id="PF01520">
    <property type="entry name" value="Amidase_3"/>
    <property type="match status" value="1"/>
</dbReference>
<evidence type="ECO:0000313" key="5">
    <source>
        <dbReference type="Proteomes" id="UP000036932"/>
    </source>
</evidence>
<keyword evidence="5" id="KW-1185">Reference proteome</keyword>
<feature type="domain" description="MurNAc-LAA" evidence="3">
    <location>
        <begin position="348"/>
        <end position="458"/>
    </location>
</feature>
<keyword evidence="1" id="KW-0378">Hydrolase</keyword>
<evidence type="ECO:0000259" key="3">
    <source>
        <dbReference type="SMART" id="SM00646"/>
    </source>
</evidence>
<dbReference type="SUPFAM" id="SSF55383">
    <property type="entry name" value="Copper amine oxidase, domain N"/>
    <property type="match status" value="1"/>
</dbReference>
<dbReference type="Gene3D" id="3.40.630.40">
    <property type="entry name" value="Zn-dependent exopeptidases"/>
    <property type="match status" value="1"/>
</dbReference>
<dbReference type="Gene3D" id="2.60.40.3500">
    <property type="match status" value="1"/>
</dbReference>
<feature type="signal peptide" evidence="2">
    <location>
        <begin position="1"/>
        <end position="24"/>
    </location>
</feature>
<dbReference type="InterPro" id="IPR012854">
    <property type="entry name" value="Cu_amine_oxidase-like_N"/>
</dbReference>
<dbReference type="Pfam" id="PF11741">
    <property type="entry name" value="AMIN"/>
    <property type="match status" value="1"/>
</dbReference>
<evidence type="ECO:0000313" key="4">
    <source>
        <dbReference type="EMBL" id="KOR87851.1"/>
    </source>
</evidence>